<dbReference type="AlphaFoldDB" id="A0A8H7DPM8"/>
<protein>
    <submittedName>
        <fullName evidence="3">Uncharacterized protein</fullName>
    </submittedName>
</protein>
<keyword evidence="2" id="KW-0472">Membrane</keyword>
<organism evidence="3 4">
    <name type="scientific">Pleurotus ostreatus</name>
    <name type="common">Oyster mushroom</name>
    <name type="synonym">White-rot fungus</name>
    <dbReference type="NCBI Taxonomy" id="5322"/>
    <lineage>
        <taxon>Eukaryota</taxon>
        <taxon>Fungi</taxon>
        <taxon>Dikarya</taxon>
        <taxon>Basidiomycota</taxon>
        <taxon>Agaricomycotina</taxon>
        <taxon>Agaricomycetes</taxon>
        <taxon>Agaricomycetidae</taxon>
        <taxon>Agaricales</taxon>
        <taxon>Pleurotineae</taxon>
        <taxon>Pleurotaceae</taxon>
        <taxon>Pleurotus</taxon>
    </lineage>
</organism>
<evidence type="ECO:0000313" key="3">
    <source>
        <dbReference type="EMBL" id="KAF7416338.1"/>
    </source>
</evidence>
<dbReference type="OrthoDB" id="3008788at2759"/>
<feature type="transmembrane region" description="Helical" evidence="2">
    <location>
        <begin position="34"/>
        <end position="54"/>
    </location>
</feature>
<feature type="region of interest" description="Disordered" evidence="1">
    <location>
        <begin position="460"/>
        <end position="523"/>
    </location>
</feature>
<accession>A0A8H7DPM8</accession>
<evidence type="ECO:0000256" key="2">
    <source>
        <dbReference type="SAM" id="Phobius"/>
    </source>
</evidence>
<gene>
    <name evidence="3" type="ORF">PC9H_002603</name>
</gene>
<keyword evidence="4" id="KW-1185">Reference proteome</keyword>
<feature type="compositionally biased region" description="Basic and acidic residues" evidence="1">
    <location>
        <begin position="464"/>
        <end position="475"/>
    </location>
</feature>
<evidence type="ECO:0000313" key="4">
    <source>
        <dbReference type="Proteomes" id="UP000623687"/>
    </source>
</evidence>
<sequence>MDALYYHLSPTATHLTHQSPFSGFDTACPPSSPAWLLCIISVLAIWLLVLPTYLSRTRQRRDRSPVTSLASAGIPNHYSDSMITLSSSQTTIGALGEELSEHAATSPYPRDPSCSTNPTPYAFTSLCDRLVLTNTVWEQQKELKVLRSVNRTKEQAHARSTFAAFTDRLLLQNRIWQQERQISELRASCERLKKAQESMITRTAEKMMVDVRKEGLVEDFVMDLIAELEASKKEILSVRESYEREITEINCEWMKDYQRLVHEVDGLKLGQEARYIEQELSSEVEMSLADDLKTTRRKAEILEEKVQTYEMLEAASSNVSLYPAGPCACSSSHSLSFTNIDAITPARRMSAEFDDDDTLADFSIASTSTFTKYDMSDASSNLQASPIGLNFLHQRCVHGHGTRSSAHLCLPKGRYGYDESSPNAVSNSIPPSSVAVSRIPGTCHHNQVFFAPPSIANTTLSTGSRRDVQGADRSKRPTLMPLKLSMWSHRRKDHRSPTSASARKALSPASRSRKRMKLGIWRP</sequence>
<comment type="caution">
    <text evidence="3">The sequence shown here is derived from an EMBL/GenBank/DDBJ whole genome shotgun (WGS) entry which is preliminary data.</text>
</comment>
<dbReference type="Proteomes" id="UP000623687">
    <property type="component" value="Unassembled WGS sequence"/>
</dbReference>
<dbReference type="VEuPathDB" id="FungiDB:PC9H_002603"/>
<reference evidence="3" key="1">
    <citation type="submission" date="2019-07" db="EMBL/GenBank/DDBJ databases">
        <authorList>
            <person name="Palmer J.M."/>
        </authorList>
    </citation>
    <scope>NUCLEOTIDE SEQUENCE</scope>
    <source>
        <strain evidence="3">PC9</strain>
    </source>
</reference>
<proteinExistence type="predicted"/>
<keyword evidence="2" id="KW-1133">Transmembrane helix</keyword>
<dbReference type="GeneID" id="59372444"/>
<dbReference type="EMBL" id="JACETU010000011">
    <property type="protein sequence ID" value="KAF7416338.1"/>
    <property type="molecule type" value="Genomic_DNA"/>
</dbReference>
<dbReference type="RefSeq" id="XP_036625885.1">
    <property type="nucleotide sequence ID" value="XM_036772239.1"/>
</dbReference>
<name>A0A8H7DPM8_PLEOS</name>
<keyword evidence="2" id="KW-0812">Transmembrane</keyword>
<evidence type="ECO:0000256" key="1">
    <source>
        <dbReference type="SAM" id="MobiDB-lite"/>
    </source>
</evidence>